<dbReference type="Proteomes" id="UP001203338">
    <property type="component" value="Unassembled WGS sequence"/>
</dbReference>
<sequence>MAIKQLISFGKHAQPSWQKGVFSVELALAGVFIAMILAFISDMVSKQTLQGHLQRLSYSAVNVVKERTQLYNESDQVDDNQVNTLFNIISNSMGRSMSGFDRQRLAMHLEQLRFIRNGNGSFDQDPVSFKRGTLECEPAHRLSTQPKLHIETSWGRMATLYQVTLCYRGDNWFGNALGDGSDYSRVAASSLMLGR</sequence>
<keyword evidence="1" id="KW-0472">Membrane</keyword>
<comment type="caution">
    <text evidence="2">The sequence shown here is derived from an EMBL/GenBank/DDBJ whole genome shotgun (WGS) entry which is preliminary data.</text>
</comment>
<accession>A0ABT0PAW1</accession>
<dbReference type="EMBL" id="JAMFLX010000001">
    <property type="protein sequence ID" value="MCL6268519.1"/>
    <property type="molecule type" value="Genomic_DNA"/>
</dbReference>
<proteinExistence type="predicted"/>
<keyword evidence="1" id="KW-1133">Transmembrane helix</keyword>
<reference evidence="2 3" key="1">
    <citation type="submission" date="2022-05" db="EMBL/GenBank/DDBJ databases">
        <authorList>
            <person name="Park J.-S."/>
        </authorList>
    </citation>
    <scope>NUCLEOTIDE SEQUENCE [LARGE SCALE GENOMIC DNA]</scope>
    <source>
        <strain evidence="2 3">2012CJ34-2</strain>
    </source>
</reference>
<protein>
    <submittedName>
        <fullName evidence="2">Uncharacterized protein</fullName>
    </submittedName>
</protein>
<evidence type="ECO:0000313" key="3">
    <source>
        <dbReference type="Proteomes" id="UP001203338"/>
    </source>
</evidence>
<dbReference type="InterPro" id="IPR031582">
    <property type="entry name" value="TadF"/>
</dbReference>
<dbReference type="Pfam" id="PF16964">
    <property type="entry name" value="TadF"/>
    <property type="match status" value="1"/>
</dbReference>
<dbReference type="RefSeq" id="WP_249697352.1">
    <property type="nucleotide sequence ID" value="NZ_JAMFLX010000001.1"/>
</dbReference>
<feature type="transmembrane region" description="Helical" evidence="1">
    <location>
        <begin position="21"/>
        <end position="40"/>
    </location>
</feature>
<gene>
    <name evidence="2" type="ORF">M3P05_00950</name>
</gene>
<keyword evidence="1" id="KW-0812">Transmembrane</keyword>
<name>A0ABT0PAW1_9GAMM</name>
<evidence type="ECO:0000256" key="1">
    <source>
        <dbReference type="SAM" id="Phobius"/>
    </source>
</evidence>
<organism evidence="2 3">
    <name type="scientific">Parendozoicomonas callyspongiae</name>
    <dbReference type="NCBI Taxonomy" id="2942213"/>
    <lineage>
        <taxon>Bacteria</taxon>
        <taxon>Pseudomonadati</taxon>
        <taxon>Pseudomonadota</taxon>
        <taxon>Gammaproteobacteria</taxon>
        <taxon>Oceanospirillales</taxon>
        <taxon>Endozoicomonadaceae</taxon>
        <taxon>Parendozoicomonas</taxon>
    </lineage>
</organism>
<evidence type="ECO:0000313" key="2">
    <source>
        <dbReference type="EMBL" id="MCL6268519.1"/>
    </source>
</evidence>
<keyword evidence="3" id="KW-1185">Reference proteome</keyword>